<comment type="subcellular location">
    <subcellularLocation>
        <location evidence="1">Target cell membrane</location>
    </subcellularLocation>
</comment>
<feature type="repeat" description="ANK" evidence="12">
    <location>
        <begin position="222"/>
        <end position="254"/>
    </location>
</feature>
<dbReference type="Proteomes" id="UP000728032">
    <property type="component" value="Unassembled WGS sequence"/>
</dbReference>
<dbReference type="PROSITE" id="PS50088">
    <property type="entry name" value="ANK_REPEAT"/>
    <property type="match status" value="4"/>
</dbReference>
<dbReference type="AlphaFoldDB" id="A0A7R9L8M5"/>
<feature type="repeat" description="ANK" evidence="12">
    <location>
        <begin position="156"/>
        <end position="188"/>
    </location>
</feature>
<evidence type="ECO:0000256" key="6">
    <source>
        <dbReference type="ARBA" id="ARBA00022786"/>
    </source>
</evidence>
<keyword evidence="7" id="KW-0638">Presynaptic neurotoxin</keyword>
<dbReference type="EMBL" id="OC914849">
    <property type="protein sequence ID" value="CAD7636786.1"/>
    <property type="molecule type" value="Genomic_DNA"/>
</dbReference>
<keyword evidence="8 12" id="KW-0040">ANK repeat</keyword>
<dbReference type="PROSITE" id="PS50297">
    <property type="entry name" value="ANK_REP_REGION"/>
    <property type="match status" value="4"/>
</dbReference>
<evidence type="ECO:0000256" key="4">
    <source>
        <dbReference type="ARBA" id="ARBA00022537"/>
    </source>
</evidence>
<evidence type="ECO:0000256" key="9">
    <source>
        <dbReference type="ARBA" id="ARBA00023298"/>
    </source>
</evidence>
<keyword evidence="7" id="KW-0528">Neurotoxin</keyword>
<dbReference type="InterPro" id="IPR036770">
    <property type="entry name" value="Ankyrin_rpt-contain_sf"/>
</dbReference>
<evidence type="ECO:0000256" key="10">
    <source>
        <dbReference type="ARBA" id="ARBA00038500"/>
    </source>
</evidence>
<dbReference type="GO" id="GO:0044218">
    <property type="term" value="C:other organism cell membrane"/>
    <property type="evidence" value="ECO:0007669"/>
    <property type="project" value="UniProtKB-KW"/>
</dbReference>
<keyword evidence="6" id="KW-0833">Ubl conjugation pathway</keyword>
<evidence type="ECO:0000256" key="1">
    <source>
        <dbReference type="ARBA" id="ARBA00004175"/>
    </source>
</evidence>
<gene>
    <name evidence="13" type="ORF">ONB1V03_LOCUS420</name>
</gene>
<feature type="repeat" description="ANK" evidence="12">
    <location>
        <begin position="123"/>
        <end position="155"/>
    </location>
</feature>
<dbReference type="Pfam" id="PF00023">
    <property type="entry name" value="Ank"/>
    <property type="match status" value="1"/>
</dbReference>
<keyword evidence="14" id="KW-1185">Reference proteome</keyword>
<dbReference type="GO" id="GO:0005737">
    <property type="term" value="C:cytoplasm"/>
    <property type="evidence" value="ECO:0007669"/>
    <property type="project" value="UniProtKB-SubCell"/>
</dbReference>
<organism evidence="13">
    <name type="scientific">Oppiella nova</name>
    <dbReference type="NCBI Taxonomy" id="334625"/>
    <lineage>
        <taxon>Eukaryota</taxon>
        <taxon>Metazoa</taxon>
        <taxon>Ecdysozoa</taxon>
        <taxon>Arthropoda</taxon>
        <taxon>Chelicerata</taxon>
        <taxon>Arachnida</taxon>
        <taxon>Acari</taxon>
        <taxon>Acariformes</taxon>
        <taxon>Sarcoptiformes</taxon>
        <taxon>Oribatida</taxon>
        <taxon>Brachypylina</taxon>
        <taxon>Oppioidea</taxon>
        <taxon>Oppiidae</taxon>
        <taxon>Oppiella</taxon>
    </lineage>
</organism>
<dbReference type="Gene3D" id="1.25.40.20">
    <property type="entry name" value="Ankyrin repeat-containing domain"/>
    <property type="match status" value="4"/>
</dbReference>
<keyword evidence="7" id="KW-0800">Toxin</keyword>
<evidence type="ECO:0000256" key="12">
    <source>
        <dbReference type="PROSITE-ProRule" id="PRU00023"/>
    </source>
</evidence>
<reference evidence="13" key="1">
    <citation type="submission" date="2020-11" db="EMBL/GenBank/DDBJ databases">
        <authorList>
            <person name="Tran Van P."/>
        </authorList>
    </citation>
    <scope>NUCLEOTIDE SEQUENCE</scope>
</reference>
<dbReference type="SUPFAM" id="SSF48403">
    <property type="entry name" value="Ankyrin repeat"/>
    <property type="match status" value="2"/>
</dbReference>
<dbReference type="Pfam" id="PF12796">
    <property type="entry name" value="Ank_2"/>
    <property type="match status" value="2"/>
</dbReference>
<evidence type="ECO:0000313" key="14">
    <source>
        <dbReference type="Proteomes" id="UP000728032"/>
    </source>
</evidence>
<dbReference type="EMBL" id="CAJPVJ010000024">
    <property type="protein sequence ID" value="CAG2158710.1"/>
    <property type="molecule type" value="Genomic_DNA"/>
</dbReference>
<proteinExistence type="inferred from homology"/>
<evidence type="ECO:0000256" key="7">
    <source>
        <dbReference type="ARBA" id="ARBA00023028"/>
    </source>
</evidence>
<dbReference type="OrthoDB" id="4429489at2759"/>
<dbReference type="GO" id="GO:0006887">
    <property type="term" value="P:exocytosis"/>
    <property type="evidence" value="ECO:0007669"/>
    <property type="project" value="UniProtKB-KW"/>
</dbReference>
<keyword evidence="5" id="KW-0677">Repeat</keyword>
<keyword evidence="3" id="KW-0268">Exocytosis</keyword>
<dbReference type="PANTHER" id="PTHR24173:SF78">
    <property type="entry name" value="PROTEIN FEM-1 HOMOLOG B"/>
    <property type="match status" value="1"/>
</dbReference>
<keyword evidence="4" id="KW-1052">Target cell membrane</keyword>
<comment type="pathway">
    <text evidence="2">Protein modification; protein ubiquitination.</text>
</comment>
<keyword evidence="9" id="KW-1053">Target membrane</keyword>
<evidence type="ECO:0000256" key="3">
    <source>
        <dbReference type="ARBA" id="ARBA00022483"/>
    </source>
</evidence>
<dbReference type="PRINTS" id="PR01415">
    <property type="entry name" value="ANKYRIN"/>
</dbReference>
<evidence type="ECO:0000256" key="8">
    <source>
        <dbReference type="ARBA" id="ARBA00023043"/>
    </source>
</evidence>
<protein>
    <recommendedName>
        <fullName evidence="11">Protein fem-1 homolog B</fullName>
    </recommendedName>
</protein>
<comment type="similarity">
    <text evidence="10">Belongs to the fem-1 family.</text>
</comment>
<feature type="repeat" description="ANK" evidence="12">
    <location>
        <begin position="189"/>
        <end position="221"/>
    </location>
</feature>
<evidence type="ECO:0000256" key="5">
    <source>
        <dbReference type="ARBA" id="ARBA00022737"/>
    </source>
</evidence>
<evidence type="ECO:0000256" key="2">
    <source>
        <dbReference type="ARBA" id="ARBA00004906"/>
    </source>
</evidence>
<dbReference type="GO" id="GO:0044231">
    <property type="term" value="C:host cell presynaptic membrane"/>
    <property type="evidence" value="ECO:0007669"/>
    <property type="project" value="UniProtKB-KW"/>
</dbReference>
<dbReference type="PANTHER" id="PTHR24173">
    <property type="entry name" value="ANKYRIN REPEAT CONTAINING"/>
    <property type="match status" value="1"/>
</dbReference>
<evidence type="ECO:0000256" key="11">
    <source>
        <dbReference type="ARBA" id="ARBA00072197"/>
    </source>
</evidence>
<dbReference type="SMART" id="SM00248">
    <property type="entry name" value="ANK"/>
    <property type="match status" value="7"/>
</dbReference>
<name>A0A7R9L8M5_9ACAR</name>
<evidence type="ECO:0000313" key="13">
    <source>
        <dbReference type="EMBL" id="CAD7636786.1"/>
    </source>
</evidence>
<sequence length="676" mass="76461">MSTIDDNMSDNDMNEANDVNVCRRRGLSEHLVLHYVHSCVGRKIYESARDGMSVTLYALLHNLSKCEANRYINELVTDGQTKCSPLIIAAKNGHQNIVKLLVMKFAPDLELEGSVQFDGYLIEGATALWVASSGGHLNIVRCLVEHKANVNHWTKTHSTPLRAACFDGRLDIVKYLVENQADIHLSNKYNNTPLMISAYKGHLEVVEYLLMLGTDPNTRALCGATALHFAAENGHLSAIKELLSHNAVITKNSIGMTPIMTAAASGAAHIVEYFTNSSFEQISEIERIEALELLGSSYANDKDSYDLERCYYYMEWAMRSRFRDPDRPLLKKPLPPIAAYDNRVECQTLEELVVIQSNRCALHMEALVIRERILGVNNPELPHPVIFRGAVFADSARFDRCLELWLHAMRLRTLNTVSIKKDLLRFAQVFSQIINIRHDLPFESLREVMDTAFNELKRNKETLDKCCDENSRDAIQEELDDNIHTVLYLIVIVTKILKLLTKEEEFCLCRLIYNINKLQLRTKDGSSLLHLSVSADTPIDDFYTKNVCKFPCAATTKLLMQCGADVNALDERRNSPLHLIVAYQKPISDFLTLHAITTSLVESGAHMDAVNERNETALESATTGVAEILLKTQLKFNLKCLSAKAINRYGIEYKHLFPEPIVHFIDIHSTKRRQNN</sequence>
<accession>A0A7R9L8M5</accession>
<keyword evidence="9" id="KW-0472">Membrane</keyword>
<dbReference type="InterPro" id="IPR002110">
    <property type="entry name" value="Ankyrin_rpt"/>
</dbReference>